<dbReference type="RefSeq" id="WP_109655451.1">
    <property type="nucleotide sequence ID" value="NZ_CP029145.1"/>
</dbReference>
<dbReference type="Pfam" id="PF09685">
    <property type="entry name" value="MamF_MmsF"/>
    <property type="match status" value="1"/>
</dbReference>
<reference evidence="9" key="1">
    <citation type="submission" date="2018-04" db="EMBL/GenBank/DDBJ databases">
        <title>Complete genome of Antarctic heterotrophic bacterium Hymenobacter nivis.</title>
        <authorList>
            <person name="Terashima M."/>
        </authorList>
    </citation>
    <scope>NUCLEOTIDE SEQUENCE [LARGE SCALE GENOMIC DNA]</scope>
    <source>
        <strain evidence="9">NBRC 111535</strain>
    </source>
</reference>
<evidence type="ECO:0000256" key="5">
    <source>
        <dbReference type="ARBA" id="ARBA00023136"/>
    </source>
</evidence>
<evidence type="ECO:0000256" key="1">
    <source>
        <dbReference type="ARBA" id="ARBA00004141"/>
    </source>
</evidence>
<dbReference type="CDD" id="cd00093">
    <property type="entry name" value="HTH_XRE"/>
    <property type="match status" value="1"/>
</dbReference>
<protein>
    <recommendedName>
        <fullName evidence="7">HTH cro/C1-type domain-containing protein</fullName>
    </recommendedName>
</protein>
<accession>A0A2Z3GH79</accession>
<dbReference type="PROSITE" id="PS50943">
    <property type="entry name" value="HTH_CROC1"/>
    <property type="match status" value="1"/>
</dbReference>
<evidence type="ECO:0000313" key="8">
    <source>
        <dbReference type="EMBL" id="AWM32338.1"/>
    </source>
</evidence>
<dbReference type="SMART" id="SM00530">
    <property type="entry name" value="HTH_XRE"/>
    <property type="match status" value="1"/>
</dbReference>
<feature type="transmembrane region" description="Helical" evidence="6">
    <location>
        <begin position="98"/>
        <end position="122"/>
    </location>
</feature>
<evidence type="ECO:0000256" key="6">
    <source>
        <dbReference type="SAM" id="Phobius"/>
    </source>
</evidence>
<dbReference type="InterPro" id="IPR001387">
    <property type="entry name" value="Cro/C1-type_HTH"/>
</dbReference>
<dbReference type="Pfam" id="PF01381">
    <property type="entry name" value="HTH_3"/>
    <property type="match status" value="1"/>
</dbReference>
<gene>
    <name evidence="8" type="ORF">DDQ68_05745</name>
</gene>
<dbReference type="GO" id="GO:0005829">
    <property type="term" value="C:cytosol"/>
    <property type="evidence" value="ECO:0007669"/>
    <property type="project" value="TreeGrafter"/>
</dbReference>
<feature type="transmembrane region" description="Helical" evidence="6">
    <location>
        <begin position="175"/>
        <end position="195"/>
    </location>
</feature>
<evidence type="ECO:0000256" key="3">
    <source>
        <dbReference type="ARBA" id="ARBA00022989"/>
    </source>
</evidence>
<dbReference type="InterPro" id="IPR019109">
    <property type="entry name" value="MamF_MmsF"/>
</dbReference>
<dbReference type="PANTHER" id="PTHR46797">
    <property type="entry name" value="HTH-TYPE TRANSCRIPTIONAL REGULATOR"/>
    <property type="match status" value="1"/>
</dbReference>
<dbReference type="Gene3D" id="1.10.260.40">
    <property type="entry name" value="lambda repressor-like DNA-binding domains"/>
    <property type="match status" value="1"/>
</dbReference>
<dbReference type="OrthoDB" id="1357763at2"/>
<dbReference type="AlphaFoldDB" id="A0A2Z3GH79"/>
<keyword evidence="5 6" id="KW-0472">Membrane</keyword>
<dbReference type="GO" id="GO:0003677">
    <property type="term" value="F:DNA binding"/>
    <property type="evidence" value="ECO:0007669"/>
    <property type="project" value="UniProtKB-KW"/>
</dbReference>
<keyword evidence="2 6" id="KW-0812">Transmembrane</keyword>
<dbReference type="SUPFAM" id="SSF47413">
    <property type="entry name" value="lambda repressor-like DNA-binding domains"/>
    <property type="match status" value="1"/>
</dbReference>
<feature type="domain" description="HTH cro/C1-type" evidence="7">
    <location>
        <begin position="7"/>
        <end position="61"/>
    </location>
</feature>
<keyword evidence="3 6" id="KW-1133">Transmembrane helix</keyword>
<evidence type="ECO:0000256" key="2">
    <source>
        <dbReference type="ARBA" id="ARBA00022692"/>
    </source>
</evidence>
<dbReference type="InterPro" id="IPR010982">
    <property type="entry name" value="Lambda_DNA-bd_dom_sf"/>
</dbReference>
<evidence type="ECO:0000313" key="9">
    <source>
        <dbReference type="Proteomes" id="UP000245999"/>
    </source>
</evidence>
<dbReference type="InterPro" id="IPR050807">
    <property type="entry name" value="TransReg_Diox_bact_type"/>
</dbReference>
<dbReference type="GO" id="GO:0003700">
    <property type="term" value="F:DNA-binding transcription factor activity"/>
    <property type="evidence" value="ECO:0007669"/>
    <property type="project" value="TreeGrafter"/>
</dbReference>
<dbReference type="PANTHER" id="PTHR46797:SF1">
    <property type="entry name" value="METHYLPHOSPHONATE SYNTHASE"/>
    <property type="match status" value="1"/>
</dbReference>
<keyword evidence="9" id="KW-1185">Reference proteome</keyword>
<sequence>MFSAARILAIRKSKGFSQELLAEHSGVSLRTIQRVERGETVPRGHTLHALAAALSVSLEDFRAEPAPETAPVSSVSTAAGPPPSALRPLRPDPEFLQLLNLSTLSLLVLPLLNVVAPLVLWRRRRHTVLHAAEVGRRVVGFQILWQLGCFLAYGLLLGAYQVANALDLRPWRGGFLAVFILSYLLNILAVVYYAGRLRRGDLAIYPIRL</sequence>
<keyword evidence="4" id="KW-0238">DNA-binding</keyword>
<comment type="subcellular location">
    <subcellularLocation>
        <location evidence="1">Membrane</location>
        <topology evidence="1">Multi-pass membrane protein</topology>
    </subcellularLocation>
</comment>
<evidence type="ECO:0000259" key="7">
    <source>
        <dbReference type="PROSITE" id="PS50943"/>
    </source>
</evidence>
<evidence type="ECO:0000256" key="4">
    <source>
        <dbReference type="ARBA" id="ARBA00023125"/>
    </source>
</evidence>
<dbReference type="KEGG" id="hnv:DDQ68_05745"/>
<dbReference type="EMBL" id="CP029145">
    <property type="protein sequence ID" value="AWM32338.1"/>
    <property type="molecule type" value="Genomic_DNA"/>
</dbReference>
<dbReference type="Proteomes" id="UP000245999">
    <property type="component" value="Chromosome"/>
</dbReference>
<proteinExistence type="predicted"/>
<organism evidence="8 9">
    <name type="scientific">Hymenobacter nivis</name>
    <dbReference type="NCBI Taxonomy" id="1850093"/>
    <lineage>
        <taxon>Bacteria</taxon>
        <taxon>Pseudomonadati</taxon>
        <taxon>Bacteroidota</taxon>
        <taxon>Cytophagia</taxon>
        <taxon>Cytophagales</taxon>
        <taxon>Hymenobacteraceae</taxon>
        <taxon>Hymenobacter</taxon>
    </lineage>
</organism>
<name>A0A2Z3GH79_9BACT</name>
<feature type="transmembrane region" description="Helical" evidence="6">
    <location>
        <begin position="143"/>
        <end position="163"/>
    </location>
</feature>